<dbReference type="GeneID" id="40088103"/>
<dbReference type="OrthoDB" id="41441at10239"/>
<dbReference type="Proteomes" id="UP000223025">
    <property type="component" value="Segment"/>
</dbReference>
<organism evidence="1 2">
    <name type="scientific">Agrobacterium phage Atu_ph07</name>
    <dbReference type="NCBI Taxonomy" id="2024264"/>
    <lineage>
        <taxon>Viruses</taxon>
        <taxon>Duplodnaviria</taxon>
        <taxon>Heunggongvirae</taxon>
        <taxon>Uroviricota</taxon>
        <taxon>Caudoviricetes</taxon>
        <taxon>Polybotosvirus</taxon>
        <taxon>Polybotosvirus Atuph07</taxon>
    </lineage>
</organism>
<accession>A0A223W001</accession>
<reference evidence="1 2" key="1">
    <citation type="submission" date="2017-06" db="EMBL/GenBank/DDBJ databases">
        <authorList>
            <person name="Kim H.J."/>
            <person name="Triplett B.A."/>
        </authorList>
    </citation>
    <scope>NUCLEOTIDE SEQUENCE [LARGE SCALE GENOMIC DNA]</scope>
</reference>
<dbReference type="KEGG" id="vg:40088103"/>
<evidence type="ECO:0000313" key="1">
    <source>
        <dbReference type="EMBL" id="ASV44704.1"/>
    </source>
</evidence>
<evidence type="ECO:0000313" key="2">
    <source>
        <dbReference type="Proteomes" id="UP000223025"/>
    </source>
</evidence>
<dbReference type="RefSeq" id="YP_009611765.1">
    <property type="nucleotide sequence ID" value="NC_042013.1"/>
</dbReference>
<protein>
    <submittedName>
        <fullName evidence="1">Uncharacterized protein</fullName>
    </submittedName>
</protein>
<keyword evidence="2" id="KW-1185">Reference proteome</keyword>
<sequence length="105" mass="11764">MSKFFDVWVVKEVIDEYGRVGRTVGVFINEEGAKIAARNKGWWGGEGEITKKPGMLNPVNRKEVIVIDMIIEPDIDLIDAAKKDRAAAIAKLTPRERELLGVRDV</sequence>
<dbReference type="EMBL" id="MF403008">
    <property type="protein sequence ID" value="ASV44704.1"/>
    <property type="molecule type" value="Genomic_DNA"/>
</dbReference>
<name>A0A223W001_9CAUD</name>
<proteinExistence type="predicted"/>